<evidence type="ECO:0000313" key="2">
    <source>
        <dbReference type="Proteomes" id="UP000002361"/>
    </source>
</evidence>
<reference key="1">
    <citation type="submission" date="2008-12" db="EMBL/GenBank/DDBJ databases">
        <title>Complete genome sequence of Rhodobacter capsulatus SB1003.</title>
        <authorList>
            <person name="Strnad H."/>
            <person name="Lapidus A."/>
            <person name="Vlcek C."/>
            <person name="Ulbrich P."/>
            <person name="Paces J."/>
            <person name="Maltsev N."/>
            <person name="Kumar V."/>
            <person name="Kogan Y."/>
            <person name="Milgram A."/>
            <person name="Rebrekov D."/>
            <person name="Mazur M."/>
            <person name="Cox R."/>
            <person name="Kyrpides N."/>
            <person name="Kolar M."/>
            <person name="Sachova J."/>
            <person name="Ridl J."/>
            <person name="Ivanova N."/>
            <person name="Kapatral V."/>
            <person name="Los T."/>
            <person name="Lykidis A."/>
            <person name="Mikhailova N."/>
            <person name="Reznik G."/>
            <person name="Vasieva O."/>
            <person name="Fonstein M."/>
            <person name="Paces V."/>
            <person name="Haselkorn R."/>
        </authorList>
    </citation>
    <scope>NUCLEOTIDE SEQUENCE</scope>
    <source>
        <strain>SB1003</strain>
    </source>
</reference>
<dbReference type="HOGENOM" id="CLU_610944_0_0_5"/>
<dbReference type="RefSeq" id="WP_013068606.1">
    <property type="nucleotide sequence ID" value="NC_014034.1"/>
</dbReference>
<dbReference type="GeneID" id="31491714"/>
<protein>
    <submittedName>
        <fullName evidence="1">Phage conserved domain protein</fullName>
    </submittedName>
</protein>
<dbReference type="AlphaFoldDB" id="D5APR4"/>
<dbReference type="Proteomes" id="UP000002361">
    <property type="component" value="Chromosome"/>
</dbReference>
<accession>D5APR4</accession>
<dbReference type="STRING" id="272942.RCAP_rcc02906"/>
<evidence type="ECO:0000313" key="1">
    <source>
        <dbReference type="EMBL" id="ADE86633.1"/>
    </source>
</evidence>
<gene>
    <name evidence="1" type="ordered locus">RCAP_rcc02906</name>
</gene>
<dbReference type="KEGG" id="rcp:RCAP_rcc02906"/>
<organism evidence="1 2">
    <name type="scientific">Rhodobacter capsulatus (strain ATCC BAA-309 / NBRC 16581 / SB1003)</name>
    <dbReference type="NCBI Taxonomy" id="272942"/>
    <lineage>
        <taxon>Bacteria</taxon>
        <taxon>Pseudomonadati</taxon>
        <taxon>Pseudomonadota</taxon>
        <taxon>Alphaproteobacteria</taxon>
        <taxon>Rhodobacterales</taxon>
        <taxon>Rhodobacter group</taxon>
        <taxon>Rhodobacter</taxon>
    </lineage>
</organism>
<proteinExistence type="predicted"/>
<dbReference type="eggNOG" id="ENOG502ZVWB">
    <property type="taxonomic scope" value="Bacteria"/>
</dbReference>
<sequence>MATPLPSTATLTTPPSSHAAMRTNLANLRSYLAGLLGADGETATALATLGAVLARYRTEAAATTVAVTDRGTFFSCTGIWALTLPSAAAAGAGWCIVVAASGGASITLTPAGSDLIAGLAAYDITAQRAVIVICTGTGWRILRFLPQTLAAKTILGNNAAAGGEAKELTAADVLAMLPVVTALGAGLAPATGGVAGAFLRSDGTWTADNLVLMDATQTIAGTKRFSASGAFVLQPRAADPASPESGQIWQDGTHLKAYISGAVRVLDGQADIPMLVPPAGQYVMTTLGAGGTALEVAAGIANSIDLYPYVPRADLAVAALAVNCVTAVAGAQGKFVVYWSDANGQPAALAVESGTVDLSSTGVKEAVMTGLNMRAGATYWVGFRHSSTASISRWPVTATPCINGGAPSTAARKILRRTRTFGTAAATTWGFNAAEINAASAPAIWLKL</sequence>
<name>D5APR4_RHOCB</name>
<reference evidence="1 2" key="2">
    <citation type="journal article" date="2010" name="J. Bacteriol.">
        <title>Complete genome sequence of the photosynthetic purple nonsulfur bacterium Rhodobacter capsulatus SB 1003.</title>
        <authorList>
            <person name="Strnad H."/>
            <person name="Lapidus A."/>
            <person name="Paces J."/>
            <person name="Ulbrich P."/>
            <person name="Vlcek C."/>
            <person name="Paces V."/>
            <person name="Haselkorn R."/>
        </authorList>
    </citation>
    <scope>NUCLEOTIDE SEQUENCE [LARGE SCALE GENOMIC DNA]</scope>
    <source>
        <strain evidence="2">ATCC BAA-309 / NBRC 16581 / SB1003</strain>
    </source>
</reference>
<dbReference type="EMBL" id="CP001312">
    <property type="protein sequence ID" value="ADE86633.1"/>
    <property type="molecule type" value="Genomic_DNA"/>
</dbReference>
<keyword evidence="2" id="KW-1185">Reference proteome</keyword>